<dbReference type="EMBL" id="JAYMYS010000002">
    <property type="protein sequence ID" value="KAK7404430.1"/>
    <property type="molecule type" value="Genomic_DNA"/>
</dbReference>
<protein>
    <submittedName>
        <fullName evidence="1">Uncharacterized protein</fullName>
    </submittedName>
</protein>
<organism evidence="1 2">
    <name type="scientific">Psophocarpus tetragonolobus</name>
    <name type="common">Winged bean</name>
    <name type="synonym">Dolichos tetragonolobus</name>
    <dbReference type="NCBI Taxonomy" id="3891"/>
    <lineage>
        <taxon>Eukaryota</taxon>
        <taxon>Viridiplantae</taxon>
        <taxon>Streptophyta</taxon>
        <taxon>Embryophyta</taxon>
        <taxon>Tracheophyta</taxon>
        <taxon>Spermatophyta</taxon>
        <taxon>Magnoliopsida</taxon>
        <taxon>eudicotyledons</taxon>
        <taxon>Gunneridae</taxon>
        <taxon>Pentapetalae</taxon>
        <taxon>rosids</taxon>
        <taxon>fabids</taxon>
        <taxon>Fabales</taxon>
        <taxon>Fabaceae</taxon>
        <taxon>Papilionoideae</taxon>
        <taxon>50 kb inversion clade</taxon>
        <taxon>NPAAA clade</taxon>
        <taxon>indigoferoid/millettioid clade</taxon>
        <taxon>Phaseoleae</taxon>
        <taxon>Psophocarpus</taxon>
    </lineage>
</organism>
<gene>
    <name evidence="1" type="ORF">VNO78_05321</name>
</gene>
<name>A0AAN9SRM6_PSOTE</name>
<accession>A0AAN9SRM6</accession>
<evidence type="ECO:0000313" key="1">
    <source>
        <dbReference type="EMBL" id="KAK7404430.1"/>
    </source>
</evidence>
<keyword evidence="2" id="KW-1185">Reference proteome</keyword>
<reference evidence="1 2" key="1">
    <citation type="submission" date="2024-01" db="EMBL/GenBank/DDBJ databases">
        <title>The genomes of 5 underutilized Papilionoideae crops provide insights into root nodulation and disease resistanc.</title>
        <authorList>
            <person name="Jiang F."/>
        </authorList>
    </citation>
    <scope>NUCLEOTIDE SEQUENCE [LARGE SCALE GENOMIC DNA]</scope>
    <source>
        <strain evidence="1">DUOXIRENSHENG_FW03</strain>
        <tissue evidence="1">Leaves</tissue>
    </source>
</reference>
<sequence length="102" mass="10483">MLLSASHKGKGKSKRVPCKRLNPKVLVCCHRANNVNTIGLPLGMSFAAVRAQFQVVGGGREVVTMGVGVTDEVEAGKEGAKGNVAVDEGSDMGGASFNKGAK</sequence>
<evidence type="ECO:0000313" key="2">
    <source>
        <dbReference type="Proteomes" id="UP001386955"/>
    </source>
</evidence>
<proteinExistence type="predicted"/>
<comment type="caution">
    <text evidence="1">The sequence shown here is derived from an EMBL/GenBank/DDBJ whole genome shotgun (WGS) entry which is preliminary data.</text>
</comment>
<dbReference type="AlphaFoldDB" id="A0AAN9SRM6"/>
<dbReference type="Proteomes" id="UP001386955">
    <property type="component" value="Unassembled WGS sequence"/>
</dbReference>